<accession>Q60F51</accession>
<dbReference type="Proteomes" id="UP000000763">
    <property type="component" value="Chromosome 5"/>
</dbReference>
<evidence type="ECO:0000313" key="3">
    <source>
        <dbReference type="EMBL" id="BAA90513.1"/>
    </source>
</evidence>
<accession>Q9LIV6</accession>
<dbReference type="EMBL" id="AC093088">
    <property type="protein sequence ID" value="AAV31210.1"/>
    <property type="molecule type" value="Genomic_DNA"/>
</dbReference>
<reference evidence="3" key="1">
    <citation type="submission" date="2000-01" db="EMBL/GenBank/DDBJ databases">
        <title>Oryza sativa PAC P0699E04 genomics sequence, complete sequence.</title>
        <authorList>
            <person name="Hsing Y.C."/>
            <person name="Chow T."/>
            <person name="Chen C."/>
            <person name="Wu H."/>
            <person name="Chu M."/>
            <person name="Chao Y."/>
            <person name="Liu S."/>
        </authorList>
    </citation>
    <scope>NUCLEOTIDE SEQUENCE</scope>
</reference>
<reference evidence="2" key="2">
    <citation type="submission" date="2004-10" db="EMBL/GenBank/DDBJ databases">
        <title>Oryza sativa BAC OJ1001_G01 genomic sequence.</title>
        <authorList>
            <person name="Chow T.-Y."/>
            <person name="Hsing Y.-I.C."/>
            <person name="Chen C.-S."/>
            <person name="Chen H.-H."/>
            <person name="Liu S.-M."/>
            <person name="Chao Y.-T."/>
            <person name="Chang S.-J."/>
            <person name="Chen H.-C."/>
            <person name="Chen S.-K."/>
            <person name="Chen T.-R."/>
            <person name="Chen Y.-L."/>
            <person name="Cheng C.-H."/>
            <person name="Chung C.-I."/>
            <person name="Han S.-Y."/>
            <person name="Hsiao S.-H."/>
            <person name="Hsiung J.-N."/>
            <person name="Hsu C.-H."/>
            <person name="Huang J.-J."/>
            <person name="Kau P.-I."/>
            <person name="Lee M.-C."/>
            <person name="Leu H.-L."/>
            <person name="Li Y.-F."/>
            <person name="Lin S.-J."/>
            <person name="Lin Y.-C."/>
            <person name="Wu S.-W."/>
            <person name="Yu C.-Y."/>
            <person name="Yu S.-W."/>
            <person name="Wu H.-P."/>
            <person name="Shaw J.-F."/>
        </authorList>
    </citation>
    <scope>NUCLEOTIDE SEQUENCE</scope>
</reference>
<reference evidence="4" key="4">
    <citation type="journal article" date="2008" name="Nucleic Acids Res.">
        <title>The rice annotation project database (RAP-DB): 2008 update.</title>
        <authorList>
            <consortium name="The rice annotation project (RAP)"/>
        </authorList>
    </citation>
    <scope>GENOME REANNOTATION</scope>
    <source>
        <strain evidence="4">cv. Nipponbare</strain>
    </source>
</reference>
<organism evidence="3 4">
    <name type="scientific">Oryza sativa subsp. japonica</name>
    <name type="common">Rice</name>
    <dbReference type="NCBI Taxonomy" id="39947"/>
    <lineage>
        <taxon>Eukaryota</taxon>
        <taxon>Viridiplantae</taxon>
        <taxon>Streptophyta</taxon>
        <taxon>Embryophyta</taxon>
        <taxon>Tracheophyta</taxon>
        <taxon>Spermatophyta</taxon>
        <taxon>Magnoliopsida</taxon>
        <taxon>Liliopsida</taxon>
        <taxon>Poales</taxon>
        <taxon>Poaceae</taxon>
        <taxon>BOP clade</taxon>
        <taxon>Oryzoideae</taxon>
        <taxon>Oryzeae</taxon>
        <taxon>Oryzinae</taxon>
        <taxon>Oryza</taxon>
        <taxon>Oryza sativa</taxon>
    </lineage>
</organism>
<dbReference type="AlphaFoldDB" id="Q9LIV6"/>
<name>Q9LIV6_ORYSJ</name>
<protein>
    <submittedName>
        <fullName evidence="3">Uncharacterized protein</fullName>
    </submittedName>
</protein>
<dbReference type="EMBL" id="AP001111">
    <property type="protein sequence ID" value="BAA90513.1"/>
    <property type="molecule type" value="Genomic_DNA"/>
</dbReference>
<proteinExistence type="predicted"/>
<feature type="compositionally biased region" description="Polar residues" evidence="1">
    <location>
        <begin position="117"/>
        <end position="138"/>
    </location>
</feature>
<evidence type="ECO:0000256" key="1">
    <source>
        <dbReference type="SAM" id="MobiDB-lite"/>
    </source>
</evidence>
<evidence type="ECO:0000313" key="4">
    <source>
        <dbReference type="Proteomes" id="UP000000763"/>
    </source>
</evidence>
<reference evidence="4" key="3">
    <citation type="journal article" date="2005" name="Nature">
        <title>The map-based sequence of the rice genome.</title>
        <authorList>
            <consortium name="International rice genome sequencing project (IRGSP)"/>
            <person name="Matsumoto T."/>
            <person name="Wu J."/>
            <person name="Kanamori H."/>
            <person name="Katayose Y."/>
            <person name="Fujisawa M."/>
            <person name="Namiki N."/>
            <person name="Mizuno H."/>
            <person name="Yamamoto K."/>
            <person name="Antonio B.A."/>
            <person name="Baba T."/>
            <person name="Sakata K."/>
            <person name="Nagamura Y."/>
            <person name="Aoki H."/>
            <person name="Arikawa K."/>
            <person name="Arita K."/>
            <person name="Bito T."/>
            <person name="Chiden Y."/>
            <person name="Fujitsuka N."/>
            <person name="Fukunaka R."/>
            <person name="Hamada M."/>
            <person name="Harada C."/>
            <person name="Hayashi A."/>
            <person name="Hijishita S."/>
            <person name="Honda M."/>
            <person name="Hosokawa S."/>
            <person name="Ichikawa Y."/>
            <person name="Idonuma A."/>
            <person name="Iijima M."/>
            <person name="Ikeda M."/>
            <person name="Ikeno M."/>
            <person name="Ito K."/>
            <person name="Ito S."/>
            <person name="Ito T."/>
            <person name="Ito Y."/>
            <person name="Ito Y."/>
            <person name="Iwabuchi A."/>
            <person name="Kamiya K."/>
            <person name="Karasawa W."/>
            <person name="Kurita K."/>
            <person name="Katagiri S."/>
            <person name="Kikuta A."/>
            <person name="Kobayashi H."/>
            <person name="Kobayashi N."/>
            <person name="Machita K."/>
            <person name="Maehara T."/>
            <person name="Masukawa M."/>
            <person name="Mizubayashi T."/>
            <person name="Mukai Y."/>
            <person name="Nagasaki H."/>
            <person name="Nagata Y."/>
            <person name="Naito S."/>
            <person name="Nakashima M."/>
            <person name="Nakama Y."/>
            <person name="Nakamichi Y."/>
            <person name="Nakamura M."/>
            <person name="Meguro A."/>
            <person name="Negishi M."/>
            <person name="Ohta I."/>
            <person name="Ohta T."/>
            <person name="Okamoto M."/>
            <person name="Ono N."/>
            <person name="Saji S."/>
            <person name="Sakaguchi M."/>
            <person name="Sakai K."/>
            <person name="Shibata M."/>
            <person name="Shimokawa T."/>
            <person name="Song J."/>
            <person name="Takazaki Y."/>
            <person name="Terasawa K."/>
            <person name="Tsugane M."/>
            <person name="Tsuji K."/>
            <person name="Ueda S."/>
            <person name="Waki K."/>
            <person name="Yamagata H."/>
            <person name="Yamamoto M."/>
            <person name="Yamamoto S."/>
            <person name="Yamane H."/>
            <person name="Yoshiki S."/>
            <person name="Yoshihara R."/>
            <person name="Yukawa K."/>
            <person name="Zhong H."/>
            <person name="Yano M."/>
            <person name="Yuan Q."/>
            <person name="Ouyang S."/>
            <person name="Liu J."/>
            <person name="Jones K.M."/>
            <person name="Gansberger K."/>
            <person name="Moffat K."/>
            <person name="Hill J."/>
            <person name="Bera J."/>
            <person name="Fadrosh D."/>
            <person name="Jin S."/>
            <person name="Johri S."/>
            <person name="Kim M."/>
            <person name="Overton L."/>
            <person name="Reardon M."/>
            <person name="Tsitrin T."/>
            <person name="Vuong H."/>
            <person name="Weaver B."/>
            <person name="Ciecko A."/>
            <person name="Tallon L."/>
            <person name="Jackson J."/>
            <person name="Pai G."/>
            <person name="Aken S.V."/>
            <person name="Utterback T."/>
            <person name="Reidmuller S."/>
            <person name="Feldblyum T."/>
            <person name="Hsiao J."/>
            <person name="Zismann V."/>
            <person name="Iobst S."/>
            <person name="de Vazeille A.R."/>
            <person name="Buell C.R."/>
            <person name="Ying K."/>
            <person name="Li Y."/>
            <person name="Lu T."/>
            <person name="Huang Y."/>
            <person name="Zhao Q."/>
            <person name="Feng Q."/>
            <person name="Zhang L."/>
            <person name="Zhu J."/>
            <person name="Weng Q."/>
            <person name="Mu J."/>
            <person name="Lu Y."/>
            <person name="Fan D."/>
            <person name="Liu Y."/>
            <person name="Guan J."/>
            <person name="Zhang Y."/>
            <person name="Yu S."/>
            <person name="Liu X."/>
            <person name="Zhang Y."/>
            <person name="Hong G."/>
            <person name="Han B."/>
            <person name="Choisne N."/>
            <person name="Demange N."/>
            <person name="Orjeda G."/>
            <person name="Samain S."/>
            <person name="Cattolico L."/>
            <person name="Pelletier E."/>
            <person name="Couloux A."/>
            <person name="Segurens B."/>
            <person name="Wincker P."/>
            <person name="D'Hont A."/>
            <person name="Scarpelli C."/>
            <person name="Weissenbach J."/>
            <person name="Salanoubat M."/>
            <person name="Quetier F."/>
            <person name="Yu Y."/>
            <person name="Kim H.R."/>
            <person name="Rambo T."/>
            <person name="Currie J."/>
            <person name="Collura K."/>
            <person name="Luo M."/>
            <person name="Yang T."/>
            <person name="Ammiraju J.S.S."/>
            <person name="Engler F."/>
            <person name="Soderlund C."/>
            <person name="Wing R.A."/>
            <person name="Palmer L.E."/>
            <person name="de la Bastide M."/>
            <person name="Spiegel L."/>
            <person name="Nascimento L."/>
            <person name="Zutavern T."/>
            <person name="O'Shaughnessy A."/>
            <person name="Dike S."/>
            <person name="Dedhia N."/>
            <person name="Preston R."/>
            <person name="Balija V."/>
            <person name="McCombie W.R."/>
            <person name="Chow T."/>
            <person name="Chen H."/>
            <person name="Chung M."/>
            <person name="Chen C."/>
            <person name="Shaw J."/>
            <person name="Wu H."/>
            <person name="Hsiao K."/>
            <person name="Chao Y."/>
            <person name="Chu M."/>
            <person name="Cheng C."/>
            <person name="Hour A."/>
            <person name="Lee P."/>
            <person name="Lin S."/>
            <person name="Lin Y."/>
            <person name="Liou J."/>
            <person name="Liu S."/>
            <person name="Hsing Y."/>
            <person name="Raghuvanshi S."/>
            <person name="Mohanty A."/>
            <person name="Bharti A.K."/>
            <person name="Gaur A."/>
            <person name="Gupta V."/>
            <person name="Kumar D."/>
            <person name="Ravi V."/>
            <person name="Vij S."/>
            <person name="Kapur A."/>
            <person name="Khurana P."/>
            <person name="Khurana P."/>
            <person name="Khurana J.P."/>
            <person name="Tyagi A.K."/>
            <person name="Gaikwad K."/>
            <person name="Singh A."/>
            <person name="Dalal V."/>
            <person name="Srivastava S."/>
            <person name="Dixit A."/>
            <person name="Pal A.K."/>
            <person name="Ghazi I.A."/>
            <person name="Yadav M."/>
            <person name="Pandit A."/>
            <person name="Bhargava A."/>
            <person name="Sureshbabu K."/>
            <person name="Batra K."/>
            <person name="Sharma T.R."/>
            <person name="Mohapatra T."/>
            <person name="Singh N.K."/>
            <person name="Messing J."/>
            <person name="Nelson A.B."/>
            <person name="Fuks G."/>
            <person name="Kavchok S."/>
            <person name="Keizer G."/>
            <person name="Linton E."/>
            <person name="Llaca V."/>
            <person name="Song R."/>
            <person name="Tanyolac B."/>
            <person name="Young S."/>
            <person name="Ho-Il K."/>
            <person name="Hahn J.H."/>
            <person name="Sangsakoo G."/>
            <person name="Vanavichit A."/>
            <person name="de Mattos Luiz.A.T."/>
            <person name="Zimmer P.D."/>
            <person name="Malone G."/>
            <person name="Dellagostin O."/>
            <person name="de Oliveira A.C."/>
            <person name="Bevan M."/>
            <person name="Bancroft I."/>
            <person name="Minx P."/>
            <person name="Cordum H."/>
            <person name="Wilson R."/>
            <person name="Cheng Z."/>
            <person name="Jin W."/>
            <person name="Jiang J."/>
            <person name="Leong S.A."/>
            <person name="Iwama H."/>
            <person name="Gojobori T."/>
            <person name="Itoh T."/>
            <person name="Niimura Y."/>
            <person name="Fujii Y."/>
            <person name="Habara T."/>
            <person name="Sakai H."/>
            <person name="Sato Y."/>
            <person name="Wilson G."/>
            <person name="Kumar K."/>
            <person name="McCouch S."/>
            <person name="Juretic N."/>
            <person name="Hoen D."/>
            <person name="Wright S."/>
            <person name="Bruskiewich R."/>
            <person name="Bureau T."/>
            <person name="Miyao A."/>
            <person name="Hirochika H."/>
            <person name="Nishikawa T."/>
            <person name="Kadowaki K."/>
            <person name="Sugiura M."/>
            <person name="Burr B."/>
            <person name="Sasaki T."/>
        </authorList>
    </citation>
    <scope>NUCLEOTIDE SEQUENCE [LARGE SCALE GENOMIC DNA]</scope>
    <source>
        <strain evidence="4">cv. Nipponbare</strain>
    </source>
</reference>
<feature type="region of interest" description="Disordered" evidence="1">
    <location>
        <begin position="117"/>
        <end position="141"/>
    </location>
</feature>
<evidence type="ECO:0000313" key="2">
    <source>
        <dbReference type="EMBL" id="AAV31210.1"/>
    </source>
</evidence>
<gene>
    <name evidence="2" type="ORF">OJ1001_G01.1</name>
</gene>
<sequence length="170" mass="19165">MSKQNQEQANSTPLPSITDGIVQKDQTSIFKPSFQKFCILSYQDGSDLLLLLLNWEIVRRRRKKREKVSRREISNRKKQLEKCQEPHMMTALTSALVRVQSLANSCRVLGCKMSHQTKNQENSTSRLNVGKPQPSSGGTDEAEEQWNYCTVRLLASGNSAAVAQKGQQIV</sequence>